<feature type="compositionally biased region" description="Polar residues" evidence="1">
    <location>
        <begin position="39"/>
        <end position="50"/>
    </location>
</feature>
<evidence type="ECO:0000256" key="1">
    <source>
        <dbReference type="SAM" id="MobiDB-lite"/>
    </source>
</evidence>
<dbReference type="Proteomes" id="UP000603641">
    <property type="component" value="Unassembled WGS sequence"/>
</dbReference>
<name>A0ABR8SJK5_9BACL</name>
<proteinExistence type="predicted"/>
<sequence>MKSITIQLEYDETTIQASQNIEKLLEEQLSGTDFRLVSISPSSEHNTTNVIKDRDSTGAGGQTSPDNEKPPNRN</sequence>
<reference evidence="2 3" key="1">
    <citation type="submission" date="2020-08" db="EMBL/GenBank/DDBJ databases">
        <title>A Genomic Blueprint of the Chicken Gut Microbiome.</title>
        <authorList>
            <person name="Gilroy R."/>
            <person name="Ravi A."/>
            <person name="Getino M."/>
            <person name="Pursley I."/>
            <person name="Horton D.L."/>
            <person name="Alikhan N.-F."/>
            <person name="Baker D."/>
            <person name="Gharbi K."/>
            <person name="Hall N."/>
            <person name="Watson M."/>
            <person name="Adriaenssens E.M."/>
            <person name="Foster-Nyarko E."/>
            <person name="Jarju S."/>
            <person name="Secka A."/>
            <person name="Antonio M."/>
            <person name="Oren A."/>
            <person name="Chaudhuri R."/>
            <person name="La Ragione R.M."/>
            <person name="Hildebrand F."/>
            <person name="Pallen M.J."/>
        </authorList>
    </citation>
    <scope>NUCLEOTIDE SEQUENCE [LARGE SCALE GENOMIC DNA]</scope>
    <source>
        <strain evidence="2 3">Sa2CUA10</strain>
    </source>
</reference>
<feature type="region of interest" description="Disordered" evidence="1">
    <location>
        <begin position="39"/>
        <end position="74"/>
    </location>
</feature>
<evidence type="ECO:0000313" key="3">
    <source>
        <dbReference type="Proteomes" id="UP000603641"/>
    </source>
</evidence>
<organism evidence="2 3">
    <name type="scientific">Fictibacillus norfolkensis</name>
    <dbReference type="NCBI Taxonomy" id="2762233"/>
    <lineage>
        <taxon>Bacteria</taxon>
        <taxon>Bacillati</taxon>
        <taxon>Bacillota</taxon>
        <taxon>Bacilli</taxon>
        <taxon>Bacillales</taxon>
        <taxon>Fictibacillaceae</taxon>
        <taxon>Fictibacillus</taxon>
    </lineage>
</organism>
<accession>A0ABR8SJK5</accession>
<dbReference type="RefSeq" id="WP_191753024.1">
    <property type="nucleotide sequence ID" value="NZ_JACSQM010000002.1"/>
</dbReference>
<evidence type="ECO:0000313" key="2">
    <source>
        <dbReference type="EMBL" id="MBD7963650.1"/>
    </source>
</evidence>
<dbReference type="EMBL" id="JACSQM010000002">
    <property type="protein sequence ID" value="MBD7963650.1"/>
    <property type="molecule type" value="Genomic_DNA"/>
</dbReference>
<gene>
    <name evidence="2" type="ORF">H9648_06235</name>
</gene>
<comment type="caution">
    <text evidence="2">The sequence shown here is derived from an EMBL/GenBank/DDBJ whole genome shotgun (WGS) entry which is preliminary data.</text>
</comment>
<protein>
    <submittedName>
        <fullName evidence="2">Uncharacterized protein</fullName>
    </submittedName>
</protein>
<keyword evidence="3" id="KW-1185">Reference proteome</keyword>